<comment type="cofactor">
    <cofactor evidence="1">
        <name>Mg(2+)</name>
        <dbReference type="ChEBI" id="CHEBI:18420"/>
    </cofactor>
</comment>
<proteinExistence type="predicted"/>
<feature type="domain" description="GGDEF" evidence="5">
    <location>
        <begin position="290"/>
        <end position="423"/>
    </location>
</feature>
<dbReference type="AlphaFoldDB" id="A0A222G842"/>
<dbReference type="OrthoDB" id="766410at2"/>
<dbReference type="NCBIfam" id="TIGR00254">
    <property type="entry name" value="GGDEF"/>
    <property type="match status" value="1"/>
</dbReference>
<dbReference type="FunFam" id="3.30.70.270:FF:000001">
    <property type="entry name" value="Diguanylate cyclase domain protein"/>
    <property type="match status" value="1"/>
</dbReference>
<dbReference type="PANTHER" id="PTHR45138">
    <property type="entry name" value="REGULATORY COMPONENTS OF SENSORY TRANSDUCTION SYSTEM"/>
    <property type="match status" value="1"/>
</dbReference>
<evidence type="ECO:0000256" key="2">
    <source>
        <dbReference type="ARBA" id="ARBA00012528"/>
    </source>
</evidence>
<evidence type="ECO:0000256" key="4">
    <source>
        <dbReference type="SAM" id="Phobius"/>
    </source>
</evidence>
<gene>
    <name evidence="6" type="ORF">B5D82_09955</name>
</gene>
<dbReference type="Gene3D" id="3.30.70.270">
    <property type="match status" value="1"/>
</dbReference>
<dbReference type="PROSITE" id="PS50887">
    <property type="entry name" value="GGDEF"/>
    <property type="match status" value="1"/>
</dbReference>
<dbReference type="Pfam" id="PF00990">
    <property type="entry name" value="GGDEF"/>
    <property type="match status" value="1"/>
</dbReference>
<sequence length="447" mass="51060">MKLSFQQHIYSFTISSCVFFVVLVISILWSIHVVNIAIERERYANKVENHANILKQFISSENIYASDFNTESWLVLDSEFSELLSLPPSLTPQQQTIQNSIESQNKNVLRLFNAINKNKLINADDKIKTHLKVRLITQLEAIKADSMQLFRNVQVDVNNVIRQQVILILFILSLSLFILVFGAFKLGKIFRTSLKEIKLAFAKNRSGNFQKIQLTNKSEEFDSIANAFNEMNKELSETTVSLESMTKIVAERTQVLEQLSNTDPLTEVANRRALFERGNAEFTRFQRTKNKFTVILLDCDLFKDVNDQYGHSFGDEVLKHLCKICTGEIRNIDFFARYGGEEFIIILPDSELRGAVKTAERIQVSLANNCIEFQGNDIFVTLSLGICSVNEKHSNFENVIKDADIAMYRAKENGRNRIEVIDEDSPDKDAKDDASLDTAISDDNIYH</sequence>
<evidence type="ECO:0000256" key="3">
    <source>
        <dbReference type="ARBA" id="ARBA00034247"/>
    </source>
</evidence>
<name>A0A222G842_9GAMM</name>
<evidence type="ECO:0000313" key="6">
    <source>
        <dbReference type="EMBL" id="ASP48057.1"/>
    </source>
</evidence>
<dbReference type="EMBL" id="CP020465">
    <property type="protein sequence ID" value="ASP48057.1"/>
    <property type="molecule type" value="Genomic_DNA"/>
</dbReference>
<keyword evidence="4" id="KW-0472">Membrane</keyword>
<evidence type="ECO:0000313" key="7">
    <source>
        <dbReference type="Proteomes" id="UP000202259"/>
    </source>
</evidence>
<evidence type="ECO:0000259" key="5">
    <source>
        <dbReference type="PROSITE" id="PS50887"/>
    </source>
</evidence>
<dbReference type="CDD" id="cd01949">
    <property type="entry name" value="GGDEF"/>
    <property type="match status" value="1"/>
</dbReference>
<accession>A0A222G842</accession>
<dbReference type="InterPro" id="IPR029787">
    <property type="entry name" value="Nucleotide_cyclase"/>
</dbReference>
<keyword evidence="4" id="KW-0812">Transmembrane</keyword>
<comment type="catalytic activity">
    <reaction evidence="3">
        <text>2 GTP = 3',3'-c-di-GMP + 2 diphosphate</text>
        <dbReference type="Rhea" id="RHEA:24898"/>
        <dbReference type="ChEBI" id="CHEBI:33019"/>
        <dbReference type="ChEBI" id="CHEBI:37565"/>
        <dbReference type="ChEBI" id="CHEBI:58805"/>
        <dbReference type="EC" id="2.7.7.65"/>
    </reaction>
</comment>
<dbReference type="GO" id="GO:0052621">
    <property type="term" value="F:diguanylate cyclase activity"/>
    <property type="evidence" value="ECO:0007669"/>
    <property type="project" value="UniProtKB-EC"/>
</dbReference>
<dbReference type="Gene3D" id="6.10.340.10">
    <property type="match status" value="1"/>
</dbReference>
<reference evidence="6 7" key="1">
    <citation type="submission" date="2017-08" db="EMBL/GenBank/DDBJ databases">
        <title>Complete genome of Colwellia sp. NB097-1, a psychrophile bacterium ioslated from Bering Sea.</title>
        <authorList>
            <person name="Chen X."/>
        </authorList>
    </citation>
    <scope>NUCLEOTIDE SEQUENCE [LARGE SCALE GENOMIC DNA]</scope>
    <source>
        <strain evidence="6 7">NB097-1</strain>
    </source>
</reference>
<keyword evidence="7" id="KW-1185">Reference proteome</keyword>
<feature type="transmembrane region" description="Helical" evidence="4">
    <location>
        <begin position="165"/>
        <end position="184"/>
    </location>
</feature>
<dbReference type="SUPFAM" id="SSF55073">
    <property type="entry name" value="Nucleotide cyclase"/>
    <property type="match status" value="1"/>
</dbReference>
<dbReference type="InterPro" id="IPR050469">
    <property type="entry name" value="Diguanylate_Cyclase"/>
</dbReference>
<feature type="transmembrane region" description="Helical" evidence="4">
    <location>
        <begin position="12"/>
        <end position="31"/>
    </location>
</feature>
<keyword evidence="4" id="KW-1133">Transmembrane helix</keyword>
<organism evidence="6 7">
    <name type="scientific">Cognaticolwellia beringensis</name>
    <dbReference type="NCBI Taxonomy" id="1967665"/>
    <lineage>
        <taxon>Bacteria</taxon>
        <taxon>Pseudomonadati</taxon>
        <taxon>Pseudomonadota</taxon>
        <taxon>Gammaproteobacteria</taxon>
        <taxon>Alteromonadales</taxon>
        <taxon>Colwelliaceae</taxon>
        <taxon>Cognaticolwellia</taxon>
    </lineage>
</organism>
<dbReference type="PANTHER" id="PTHR45138:SF9">
    <property type="entry name" value="DIGUANYLATE CYCLASE DGCM-RELATED"/>
    <property type="match status" value="1"/>
</dbReference>
<dbReference type="Proteomes" id="UP000202259">
    <property type="component" value="Chromosome"/>
</dbReference>
<dbReference type="PROSITE" id="PS51257">
    <property type="entry name" value="PROKAR_LIPOPROTEIN"/>
    <property type="match status" value="1"/>
</dbReference>
<dbReference type="KEGG" id="cber:B5D82_09955"/>
<evidence type="ECO:0000256" key="1">
    <source>
        <dbReference type="ARBA" id="ARBA00001946"/>
    </source>
</evidence>
<dbReference type="InterPro" id="IPR043128">
    <property type="entry name" value="Rev_trsase/Diguanyl_cyclase"/>
</dbReference>
<protein>
    <recommendedName>
        <fullName evidence="2">diguanylate cyclase</fullName>
        <ecNumber evidence="2">2.7.7.65</ecNumber>
    </recommendedName>
</protein>
<dbReference type="RefSeq" id="WP_081151229.1">
    <property type="nucleotide sequence ID" value="NZ_CP020465.1"/>
</dbReference>
<dbReference type="SMART" id="SM00267">
    <property type="entry name" value="GGDEF"/>
    <property type="match status" value="1"/>
</dbReference>
<dbReference type="EC" id="2.7.7.65" evidence="2"/>
<dbReference type="InterPro" id="IPR000160">
    <property type="entry name" value="GGDEF_dom"/>
</dbReference>